<organism evidence="4 5">
    <name type="scientific">Vitis vinifera</name>
    <name type="common">Grape</name>
    <dbReference type="NCBI Taxonomy" id="29760"/>
    <lineage>
        <taxon>Eukaryota</taxon>
        <taxon>Viridiplantae</taxon>
        <taxon>Streptophyta</taxon>
        <taxon>Embryophyta</taxon>
        <taxon>Tracheophyta</taxon>
        <taxon>Spermatophyta</taxon>
        <taxon>Magnoliopsida</taxon>
        <taxon>eudicotyledons</taxon>
        <taxon>Gunneridae</taxon>
        <taxon>Pentapetalae</taxon>
        <taxon>rosids</taxon>
        <taxon>Vitales</taxon>
        <taxon>Vitaceae</taxon>
        <taxon>Viteae</taxon>
        <taxon>Vitis</taxon>
    </lineage>
</organism>
<dbReference type="OrthoDB" id="26890at2759"/>
<dbReference type="Pfam" id="PF25019">
    <property type="entry name" value="LRR_R13L1-DRL21"/>
    <property type="match status" value="1"/>
</dbReference>
<dbReference type="Gene3D" id="3.80.10.10">
    <property type="entry name" value="Ribonuclease Inhibitor"/>
    <property type="match status" value="2"/>
</dbReference>
<name>A0A438CHA6_VITVI</name>
<dbReference type="PANTHER" id="PTHR36766">
    <property type="entry name" value="PLANT BROAD-SPECTRUM MILDEW RESISTANCE PROTEIN RPW8"/>
    <property type="match status" value="1"/>
</dbReference>
<dbReference type="PANTHER" id="PTHR36766:SF40">
    <property type="entry name" value="DISEASE RESISTANCE PROTEIN RGA3"/>
    <property type="match status" value="1"/>
</dbReference>
<evidence type="ECO:0000256" key="1">
    <source>
        <dbReference type="ARBA" id="ARBA00022614"/>
    </source>
</evidence>
<evidence type="ECO:0000313" key="4">
    <source>
        <dbReference type="EMBL" id="RVW22576.1"/>
    </source>
</evidence>
<gene>
    <name evidence="4" type="primary">RPPL1_211</name>
    <name evidence="4" type="ORF">CK203_098977</name>
</gene>
<dbReference type="AlphaFoldDB" id="A0A438CHA6"/>
<reference evidence="4 5" key="1">
    <citation type="journal article" date="2018" name="PLoS Genet.">
        <title>Population sequencing reveals clonal diversity and ancestral inbreeding in the grapevine cultivar Chardonnay.</title>
        <authorList>
            <person name="Roach M.J."/>
            <person name="Johnson D.L."/>
            <person name="Bohlmann J."/>
            <person name="van Vuuren H.J."/>
            <person name="Jones S.J."/>
            <person name="Pretorius I.S."/>
            <person name="Schmidt S.A."/>
            <person name="Borneman A.R."/>
        </authorList>
    </citation>
    <scope>NUCLEOTIDE SEQUENCE [LARGE SCALE GENOMIC DNA]</scope>
    <source>
        <strain evidence="5">cv. Chardonnay</strain>
        <tissue evidence="4">Leaf</tissue>
    </source>
</reference>
<protein>
    <submittedName>
        <fullName evidence="4">Putative disease resistance RPP13-like protein 1</fullName>
    </submittedName>
</protein>
<evidence type="ECO:0000259" key="3">
    <source>
        <dbReference type="Pfam" id="PF25019"/>
    </source>
</evidence>
<sequence length="412" mass="47212">MDIQDARDVNLRTKLNLEEFDDLRNEDIEMEVLLSQQPHTSLKKLNIEDYGGRQFPNWIFGQLPFLKKLDIQEMDRVRSVGLEFEGQVSLYAKPFQCLESLCFEDMKEWEEWSWSTKSFSHLLNLKIIHCPRLRGSRSANDITSRIYFRINGTSGLFRLEQKFLQSFPGLQPLEDDNSREEKVQGLPYNIQYLEIRKCDNLEKLPHGLYGYASLTELIIQDCAKLVSFPDQGFSLMLRRLTIANCQSLSSLPDKMMMSSHSNSSNNSNVCLCLLEYLNIEKCPSLICFPKGQLPTTLKILRISCCENPRSLLEDMDVCALEHILIEGCLSLIGFSNGKLPSTIKRFLISGFEKLESLPEGIMNHDSNNTTNCGLQLLDISQCSSLTFFPRGTFVFTLKSIWIRDCAQLQPIS</sequence>
<dbReference type="Proteomes" id="UP000288805">
    <property type="component" value="Unassembled WGS sequence"/>
</dbReference>
<dbReference type="InterPro" id="IPR056789">
    <property type="entry name" value="LRR_R13L1-DRL21"/>
</dbReference>
<proteinExistence type="predicted"/>
<keyword evidence="1" id="KW-0433">Leucine-rich repeat</keyword>
<dbReference type="SUPFAM" id="SSF52058">
    <property type="entry name" value="L domain-like"/>
    <property type="match status" value="1"/>
</dbReference>
<feature type="domain" description="R13L1/DRL21-like LRR repeat region" evidence="3">
    <location>
        <begin position="4"/>
        <end position="80"/>
    </location>
</feature>
<keyword evidence="2" id="KW-0611">Plant defense</keyword>
<comment type="caution">
    <text evidence="4">The sequence shown here is derived from an EMBL/GenBank/DDBJ whole genome shotgun (WGS) entry which is preliminary data.</text>
</comment>
<evidence type="ECO:0000313" key="5">
    <source>
        <dbReference type="Proteomes" id="UP000288805"/>
    </source>
</evidence>
<evidence type="ECO:0000256" key="2">
    <source>
        <dbReference type="ARBA" id="ARBA00022821"/>
    </source>
</evidence>
<dbReference type="SUPFAM" id="SSF52047">
    <property type="entry name" value="RNI-like"/>
    <property type="match status" value="1"/>
</dbReference>
<dbReference type="InterPro" id="IPR032675">
    <property type="entry name" value="LRR_dom_sf"/>
</dbReference>
<accession>A0A438CHA6</accession>
<dbReference type="GO" id="GO:0006952">
    <property type="term" value="P:defense response"/>
    <property type="evidence" value="ECO:0007669"/>
    <property type="project" value="UniProtKB-KW"/>
</dbReference>
<dbReference type="EMBL" id="QGNW01002227">
    <property type="protein sequence ID" value="RVW22576.1"/>
    <property type="molecule type" value="Genomic_DNA"/>
</dbReference>